<dbReference type="Gene3D" id="3.30.300.30">
    <property type="match status" value="1"/>
</dbReference>
<organism evidence="6 7">
    <name type="scientific">Paraburkholderia youngii</name>
    <dbReference type="NCBI Taxonomy" id="2782701"/>
    <lineage>
        <taxon>Bacteria</taxon>
        <taxon>Pseudomonadati</taxon>
        <taxon>Pseudomonadota</taxon>
        <taxon>Betaproteobacteria</taxon>
        <taxon>Burkholderiales</taxon>
        <taxon>Burkholderiaceae</taxon>
        <taxon>Paraburkholderia</taxon>
    </lineage>
</organism>
<feature type="transmembrane region" description="Helical" evidence="3">
    <location>
        <begin position="84"/>
        <end position="105"/>
    </location>
</feature>
<name>A0A7W8LEM1_9BURK</name>
<evidence type="ECO:0000313" key="7">
    <source>
        <dbReference type="Proteomes" id="UP000592820"/>
    </source>
</evidence>
<dbReference type="InterPro" id="IPR050237">
    <property type="entry name" value="ATP-dep_AMP-bd_enzyme"/>
</dbReference>
<feature type="domain" description="AMP-binding enzyme C-terminal" evidence="5">
    <location>
        <begin position="438"/>
        <end position="514"/>
    </location>
</feature>
<dbReference type="Pfam" id="PF00501">
    <property type="entry name" value="AMP-binding"/>
    <property type="match status" value="1"/>
</dbReference>
<dbReference type="EMBL" id="JACHDE010000037">
    <property type="protein sequence ID" value="MBB5405592.1"/>
    <property type="molecule type" value="Genomic_DNA"/>
</dbReference>
<dbReference type="Proteomes" id="UP000592820">
    <property type="component" value="Unassembled WGS sequence"/>
</dbReference>
<dbReference type="InterPro" id="IPR025110">
    <property type="entry name" value="AMP-bd_C"/>
</dbReference>
<evidence type="ECO:0000313" key="6">
    <source>
        <dbReference type="EMBL" id="MBB5405592.1"/>
    </source>
</evidence>
<evidence type="ECO:0000256" key="1">
    <source>
        <dbReference type="ARBA" id="ARBA00006432"/>
    </source>
</evidence>
<proteinExistence type="inferred from homology"/>
<dbReference type="FunFam" id="3.30.300.30:FF:000008">
    <property type="entry name" value="2,3-dihydroxybenzoate-AMP ligase"/>
    <property type="match status" value="1"/>
</dbReference>
<dbReference type="GO" id="GO:0016878">
    <property type="term" value="F:acid-thiol ligase activity"/>
    <property type="evidence" value="ECO:0007669"/>
    <property type="project" value="UniProtKB-ARBA"/>
</dbReference>
<dbReference type="PANTHER" id="PTHR43767:SF1">
    <property type="entry name" value="NONRIBOSOMAL PEPTIDE SYNTHASE PES1 (EUROFUNG)-RELATED"/>
    <property type="match status" value="1"/>
</dbReference>
<comment type="caution">
    <text evidence="6">The sequence shown here is derived from an EMBL/GenBank/DDBJ whole genome shotgun (WGS) entry which is preliminary data.</text>
</comment>
<dbReference type="InterPro" id="IPR045851">
    <property type="entry name" value="AMP-bd_C_sf"/>
</dbReference>
<evidence type="ECO:0000256" key="3">
    <source>
        <dbReference type="SAM" id="Phobius"/>
    </source>
</evidence>
<comment type="similarity">
    <text evidence="1">Belongs to the ATP-dependent AMP-binding enzyme family.</text>
</comment>
<feature type="domain" description="AMP-dependent synthetase/ligase" evidence="4">
    <location>
        <begin position="25"/>
        <end position="387"/>
    </location>
</feature>
<reference evidence="6 7" key="1">
    <citation type="submission" date="2020-08" db="EMBL/GenBank/DDBJ databases">
        <title>Genomic Encyclopedia of Type Strains, Phase IV (KMG-V): Genome sequencing to study the core and pangenomes of soil and plant-associated prokaryotes.</title>
        <authorList>
            <person name="Whitman W."/>
        </authorList>
    </citation>
    <scope>NUCLEOTIDE SEQUENCE [LARGE SCALE GENOMIC DNA]</scope>
    <source>
        <strain evidence="6 7">JPY162</strain>
    </source>
</reference>
<keyword evidence="3" id="KW-0472">Membrane</keyword>
<protein>
    <submittedName>
        <fullName evidence="6">Acyl-CoA synthetase (AMP-forming)/AMP-acid ligase II</fullName>
    </submittedName>
</protein>
<evidence type="ECO:0000256" key="2">
    <source>
        <dbReference type="ARBA" id="ARBA00022598"/>
    </source>
</evidence>
<dbReference type="Gene3D" id="3.40.50.12780">
    <property type="entry name" value="N-terminal domain of ligase-like"/>
    <property type="match status" value="1"/>
</dbReference>
<evidence type="ECO:0000259" key="5">
    <source>
        <dbReference type="Pfam" id="PF13193"/>
    </source>
</evidence>
<dbReference type="InterPro" id="IPR042099">
    <property type="entry name" value="ANL_N_sf"/>
</dbReference>
<sequence length="527" mass="56879">MNPDMREPMTTPWSTELPLSALIAHAVEKHGATALHFHTQGGAYTCTTRSLLHDAKEIGRALRAIGLRRGDVIAIQLPTQRETALLYLAGLEIGAVLVPIVHIYGPAEVGFILRQSRARFLCVPDFWSGTDYLERVAALGNTPDLERVIVVGDRAPSNGITFSALQRLAATTHDQRPVDLPTSEDICLLLYTSGTTASPKGVQHSHRTVGAEWQIPFIDGPGPYMTPFPAGHIAGFNFLLRPFITGTEMVFMDRWDASLAARLVDEYRVRLSGGTPFHLQALLEAARCDGRSLASLVSYGLGGTGVTPEHVAIADQAGFAGTRAYGLTEHSTVSVGWADSPFDIRACTDGRIQPGSQVRVVDELDSDLPTGRDGEILIKGPELFVGYTDPALNAAAFTHDGWFRTGDIGRVDESGCLTITDRKKDIVIRGGENISSLEVERVLATHPAVRDVAVVAQPDARYGERVCAVVVLHEHTSLDLSAVQTHFAAAGVAKQKTPEHLCVVSELPRTASGKVKKGDLRKQLVAQ</sequence>
<keyword evidence="2 6" id="KW-0436">Ligase</keyword>
<dbReference type="RefSeq" id="WP_184228881.1">
    <property type="nucleotide sequence ID" value="NZ_JACHDE010000037.1"/>
</dbReference>
<evidence type="ECO:0000259" key="4">
    <source>
        <dbReference type="Pfam" id="PF00501"/>
    </source>
</evidence>
<dbReference type="SUPFAM" id="SSF56801">
    <property type="entry name" value="Acetyl-CoA synthetase-like"/>
    <property type="match status" value="1"/>
</dbReference>
<dbReference type="InterPro" id="IPR000873">
    <property type="entry name" value="AMP-dep_synth/lig_dom"/>
</dbReference>
<gene>
    <name evidence="6" type="ORF">HDG41_007688</name>
</gene>
<dbReference type="PANTHER" id="PTHR43767">
    <property type="entry name" value="LONG-CHAIN-FATTY-ACID--COA LIGASE"/>
    <property type="match status" value="1"/>
</dbReference>
<accession>A0A7W8LEM1</accession>
<keyword evidence="3" id="KW-0812">Transmembrane</keyword>
<dbReference type="Pfam" id="PF13193">
    <property type="entry name" value="AMP-binding_C"/>
    <property type="match status" value="1"/>
</dbReference>
<dbReference type="AlphaFoldDB" id="A0A7W8LEM1"/>
<keyword evidence="3" id="KW-1133">Transmembrane helix</keyword>